<feature type="transmembrane region" description="Helical" evidence="1">
    <location>
        <begin position="360"/>
        <end position="381"/>
    </location>
</feature>
<organism evidence="2 3">
    <name type="scientific">Faecalicatena orotica</name>
    <dbReference type="NCBI Taxonomy" id="1544"/>
    <lineage>
        <taxon>Bacteria</taxon>
        <taxon>Bacillati</taxon>
        <taxon>Bacillota</taxon>
        <taxon>Clostridia</taxon>
        <taxon>Lachnospirales</taxon>
        <taxon>Lachnospiraceae</taxon>
        <taxon>Faecalicatena</taxon>
    </lineage>
</organism>
<evidence type="ECO:0000313" key="2">
    <source>
        <dbReference type="EMBL" id="PWJ31978.1"/>
    </source>
</evidence>
<dbReference type="AlphaFoldDB" id="A0A2Y9C456"/>
<feature type="transmembrane region" description="Helical" evidence="1">
    <location>
        <begin position="415"/>
        <end position="435"/>
    </location>
</feature>
<sequence length="843" mass="95209">MLKNRELHENRKKNLAVMGIIFICITGLFMIIHAVSGIYPFGTKSNMLWDQDIQYVDYFAFYQDVLLGKAHLGYSFSKSMGGSLMALFGYYLGCPLNLFVVFFPKALIPLFLFILNTVKLGLAGITMDFFLSRRFPVLSLRIRILLSVSYGLMQYVMIQSSNIMWLDGVILLPLLLWNVYRFVTDKKKTGLFITVLLSIAINWYTGYMTGIFAGCYFLYERILSMPESGEKGEWKKVIADTVRAGLVMLSGVLGSCFIFYPIVKGLQNGKEVFSLSIFAPAVNGSFLDIFRGFALGSVVPTVSLYCGLPALGLVLYYFISGRIPGKEKLLSGIAVIFMLVSCWFIPLECVWSGFRYAGSYRYRFSFVAVFLLIYLAARGAAEFAEGQEMKKMSAIYGGLLLLFIGFYFYNVYGQGYLKVTFVFLAIYCLLFLLAAYQKWVRYLLPVVLAVEFVINGAITFQINYQWNPENEAYQDYVNQSEAQIRSVQESEDSVFYRMDTLQKRYLEPNRCSAYLNEAMVYGYRGLNHYSSTYDSAVGDMLLDIGYSTERDLSIVSESVLPADSLFGVKYLLSAENVAGYEKVSSIPEANQKAVYRNPYVLGAGMLAAGSVYDKVESEDPFIYQNELFSNILGRKVDLYKKIEPEASLTDQSLNFHIPSAGTGDLLYGYIDTEMQDLALSIDGEYRCDYSTWLSYKIFNAGNGNEEHTITLDRYSGTEQDATSYFYHLDQSLFEDVIRELKSKEMTTEIFDDGHVKGNYTADEAGIMLLTIPYDDGWTARVNGEEVEIKQAANALMAVPVTEGANEIELKYHVPGVKTGILLTIAGVLLFLGLVWFDRRKKQE</sequence>
<feature type="transmembrane region" description="Helical" evidence="1">
    <location>
        <begin position="393"/>
        <end position="409"/>
    </location>
</feature>
<feature type="transmembrane region" description="Helical" evidence="1">
    <location>
        <begin position="272"/>
        <end position="290"/>
    </location>
</feature>
<feature type="transmembrane region" description="Helical" evidence="1">
    <location>
        <begin position="331"/>
        <end position="354"/>
    </location>
</feature>
<feature type="transmembrane region" description="Helical" evidence="1">
    <location>
        <begin position="302"/>
        <end position="319"/>
    </location>
</feature>
<feature type="transmembrane region" description="Helical" evidence="1">
    <location>
        <begin position="819"/>
        <end position="836"/>
    </location>
</feature>
<keyword evidence="1" id="KW-0472">Membrane</keyword>
<proteinExistence type="predicted"/>
<keyword evidence="3" id="KW-1185">Reference proteome</keyword>
<protein>
    <submittedName>
        <fullName evidence="2">Putative membrane protein YfhO</fullName>
    </submittedName>
</protein>
<evidence type="ECO:0000313" key="3">
    <source>
        <dbReference type="Proteomes" id="UP000245845"/>
    </source>
</evidence>
<feature type="transmembrane region" description="Helical" evidence="1">
    <location>
        <begin position="163"/>
        <end position="180"/>
    </location>
</feature>
<dbReference type="InterPro" id="IPR018580">
    <property type="entry name" value="Uncharacterised_YfhO"/>
</dbReference>
<gene>
    <name evidence="2" type="ORF">A8806_101265</name>
</gene>
<dbReference type="Proteomes" id="UP000245845">
    <property type="component" value="Unassembled WGS sequence"/>
</dbReference>
<comment type="caution">
    <text evidence="2">The sequence shown here is derived from an EMBL/GenBank/DDBJ whole genome shotgun (WGS) entry which is preliminary data.</text>
</comment>
<feature type="transmembrane region" description="Helical" evidence="1">
    <location>
        <begin position="84"/>
        <end position="104"/>
    </location>
</feature>
<dbReference type="PANTHER" id="PTHR38454:SF1">
    <property type="entry name" value="INTEGRAL MEMBRANE PROTEIN"/>
    <property type="match status" value="1"/>
</dbReference>
<name>A0A2Y9C456_9FIRM</name>
<dbReference type="EMBL" id="QGDL01000001">
    <property type="protein sequence ID" value="PWJ31978.1"/>
    <property type="molecule type" value="Genomic_DNA"/>
</dbReference>
<accession>A0A2Y9C456</accession>
<dbReference type="OrthoDB" id="9815466at2"/>
<dbReference type="PANTHER" id="PTHR38454">
    <property type="entry name" value="INTEGRAL MEMBRANE PROTEIN-RELATED"/>
    <property type="match status" value="1"/>
</dbReference>
<feature type="transmembrane region" description="Helical" evidence="1">
    <location>
        <begin position="192"/>
        <end position="219"/>
    </location>
</feature>
<feature type="transmembrane region" description="Helical" evidence="1">
    <location>
        <begin position="15"/>
        <end position="35"/>
    </location>
</feature>
<reference evidence="2 3" key="1">
    <citation type="submission" date="2018-05" db="EMBL/GenBank/DDBJ databases">
        <title>The Hungate 1000. A catalogue of reference genomes from the rumen microbiome.</title>
        <authorList>
            <person name="Kelly W."/>
        </authorList>
    </citation>
    <scope>NUCLEOTIDE SEQUENCE [LARGE SCALE GENOMIC DNA]</scope>
    <source>
        <strain evidence="2 3">NLAE-zl-C242</strain>
    </source>
</reference>
<evidence type="ECO:0000256" key="1">
    <source>
        <dbReference type="SAM" id="Phobius"/>
    </source>
</evidence>
<keyword evidence="1" id="KW-0812">Transmembrane</keyword>
<dbReference type="Pfam" id="PF09586">
    <property type="entry name" value="YfhO"/>
    <property type="match status" value="1"/>
</dbReference>
<feature type="transmembrane region" description="Helical" evidence="1">
    <location>
        <begin position="242"/>
        <end position="260"/>
    </location>
</feature>
<feature type="transmembrane region" description="Helical" evidence="1">
    <location>
        <begin position="442"/>
        <end position="462"/>
    </location>
</feature>
<feature type="transmembrane region" description="Helical" evidence="1">
    <location>
        <begin position="110"/>
        <end position="131"/>
    </location>
</feature>
<dbReference type="RefSeq" id="WP_109729354.1">
    <property type="nucleotide sequence ID" value="NZ_BAAACK010000007.1"/>
</dbReference>
<keyword evidence="1" id="KW-1133">Transmembrane helix</keyword>